<protein>
    <submittedName>
        <fullName evidence="8">Putative ExbD/TolR family membrane protein</fullName>
    </submittedName>
</protein>
<dbReference type="Pfam" id="PF02472">
    <property type="entry name" value="ExbD"/>
    <property type="match status" value="1"/>
</dbReference>
<accession>A0A0E9MXF7</accession>
<keyword evidence="3" id="KW-1003">Cell membrane</keyword>
<comment type="similarity">
    <text evidence="2 7">Belongs to the ExbD/TolR family.</text>
</comment>
<evidence type="ECO:0000313" key="9">
    <source>
        <dbReference type="Proteomes" id="UP000033121"/>
    </source>
</evidence>
<evidence type="ECO:0000256" key="2">
    <source>
        <dbReference type="ARBA" id="ARBA00005811"/>
    </source>
</evidence>
<dbReference type="Proteomes" id="UP000033121">
    <property type="component" value="Unassembled WGS sequence"/>
</dbReference>
<keyword evidence="4 7" id="KW-0812">Transmembrane</keyword>
<dbReference type="GO" id="GO:0022857">
    <property type="term" value="F:transmembrane transporter activity"/>
    <property type="evidence" value="ECO:0007669"/>
    <property type="project" value="InterPro"/>
</dbReference>
<gene>
    <name evidence="8" type="ORF">FPE01S_01_13970</name>
</gene>
<sequence>MNLSSKFFFMAEVLTRNAGSRRHAIKVDLTPMVDLGFLLISFFIFTTSLTKPREMRLNLPADGPPLAFAESTTLTVIPTANDVVCYFDGKPEDAIAAGRVQQTGYQLVNGLGDVIRKKQKALDATGEKSKLKVLISPDAGCSYKNIVAVMDEMVINGVKTYTLSEDKSIIELMQRAGFISR</sequence>
<keyword evidence="9" id="KW-1185">Reference proteome</keyword>
<keyword evidence="6" id="KW-0472">Membrane</keyword>
<dbReference type="STRING" id="1220578.FPE01S_01_13970"/>
<keyword evidence="5" id="KW-1133">Transmembrane helix</keyword>
<dbReference type="PANTHER" id="PTHR30558:SF3">
    <property type="entry name" value="BIOPOLYMER TRANSPORT PROTEIN EXBD-RELATED"/>
    <property type="match status" value="1"/>
</dbReference>
<dbReference type="PANTHER" id="PTHR30558">
    <property type="entry name" value="EXBD MEMBRANE COMPONENT OF PMF-DRIVEN MACROMOLECULE IMPORT SYSTEM"/>
    <property type="match status" value="1"/>
</dbReference>
<evidence type="ECO:0000256" key="5">
    <source>
        <dbReference type="ARBA" id="ARBA00022989"/>
    </source>
</evidence>
<name>A0A0E9MXF7_9BACT</name>
<dbReference type="EMBL" id="BBWV01000001">
    <property type="protein sequence ID" value="GAO42382.1"/>
    <property type="molecule type" value="Genomic_DNA"/>
</dbReference>
<evidence type="ECO:0000256" key="6">
    <source>
        <dbReference type="ARBA" id="ARBA00023136"/>
    </source>
</evidence>
<dbReference type="AlphaFoldDB" id="A0A0E9MXF7"/>
<comment type="subcellular location">
    <subcellularLocation>
        <location evidence="1">Cell membrane</location>
        <topology evidence="1">Single-pass membrane protein</topology>
    </subcellularLocation>
    <subcellularLocation>
        <location evidence="7">Cell membrane</location>
        <topology evidence="7">Single-pass type II membrane protein</topology>
    </subcellularLocation>
</comment>
<evidence type="ECO:0000256" key="1">
    <source>
        <dbReference type="ARBA" id="ARBA00004162"/>
    </source>
</evidence>
<evidence type="ECO:0000256" key="3">
    <source>
        <dbReference type="ARBA" id="ARBA00022475"/>
    </source>
</evidence>
<dbReference type="GO" id="GO:0015031">
    <property type="term" value="P:protein transport"/>
    <property type="evidence" value="ECO:0007669"/>
    <property type="project" value="UniProtKB-KW"/>
</dbReference>
<dbReference type="GO" id="GO:0005886">
    <property type="term" value="C:plasma membrane"/>
    <property type="evidence" value="ECO:0007669"/>
    <property type="project" value="UniProtKB-SubCell"/>
</dbReference>
<reference evidence="8 9" key="1">
    <citation type="submission" date="2015-04" db="EMBL/GenBank/DDBJ databases">
        <title>Whole genome shotgun sequence of Flavihumibacter petaseus NBRC 106054.</title>
        <authorList>
            <person name="Miyazawa S."/>
            <person name="Hosoyama A."/>
            <person name="Hashimoto M."/>
            <person name="Noguchi M."/>
            <person name="Tsuchikane K."/>
            <person name="Ohji S."/>
            <person name="Yamazoe A."/>
            <person name="Ichikawa N."/>
            <person name="Kimura A."/>
            <person name="Fujita N."/>
        </authorList>
    </citation>
    <scope>NUCLEOTIDE SEQUENCE [LARGE SCALE GENOMIC DNA]</scope>
    <source>
        <strain evidence="8 9">NBRC 106054</strain>
    </source>
</reference>
<evidence type="ECO:0000313" key="8">
    <source>
        <dbReference type="EMBL" id="GAO42382.1"/>
    </source>
</evidence>
<evidence type="ECO:0000256" key="7">
    <source>
        <dbReference type="RuleBase" id="RU003879"/>
    </source>
</evidence>
<keyword evidence="7" id="KW-0653">Protein transport</keyword>
<organism evidence="8 9">
    <name type="scientific">Flavihumibacter petaseus NBRC 106054</name>
    <dbReference type="NCBI Taxonomy" id="1220578"/>
    <lineage>
        <taxon>Bacteria</taxon>
        <taxon>Pseudomonadati</taxon>
        <taxon>Bacteroidota</taxon>
        <taxon>Chitinophagia</taxon>
        <taxon>Chitinophagales</taxon>
        <taxon>Chitinophagaceae</taxon>
        <taxon>Flavihumibacter</taxon>
    </lineage>
</organism>
<keyword evidence="7" id="KW-0813">Transport</keyword>
<comment type="caution">
    <text evidence="8">The sequence shown here is derived from an EMBL/GenBank/DDBJ whole genome shotgun (WGS) entry which is preliminary data.</text>
</comment>
<dbReference type="InterPro" id="IPR003400">
    <property type="entry name" value="ExbD"/>
</dbReference>
<evidence type="ECO:0000256" key="4">
    <source>
        <dbReference type="ARBA" id="ARBA00022692"/>
    </source>
</evidence>
<proteinExistence type="inferred from homology"/>